<organism evidence="2 3">
    <name type="scientific">Chitinophaga niabensis</name>
    <dbReference type="NCBI Taxonomy" id="536979"/>
    <lineage>
        <taxon>Bacteria</taxon>
        <taxon>Pseudomonadati</taxon>
        <taxon>Bacteroidota</taxon>
        <taxon>Chitinophagia</taxon>
        <taxon>Chitinophagales</taxon>
        <taxon>Chitinophagaceae</taxon>
        <taxon>Chitinophaga</taxon>
    </lineage>
</organism>
<dbReference type="EMBL" id="FSRA01000001">
    <property type="protein sequence ID" value="SIN66194.1"/>
    <property type="molecule type" value="Genomic_DNA"/>
</dbReference>
<keyword evidence="3" id="KW-1185">Reference proteome</keyword>
<keyword evidence="1" id="KW-0732">Signal</keyword>
<evidence type="ECO:0000313" key="3">
    <source>
        <dbReference type="Proteomes" id="UP000185003"/>
    </source>
</evidence>
<sequence>MMIKPKSLVWATILLAAPFLSHGSSQADSLPPVLTKWDTTRALSSVKEAIRVSSAEGKAMLSWMQKDPEDRKPLYDSLLFFNHDDLAISFYKSLLQEKKDQQHFGLIEYLQSLSGGLQRERMEYLFSQYPKVLRESTLGKKILTGIRRQDAALACLAMEWCESVY</sequence>
<dbReference type="Proteomes" id="UP000185003">
    <property type="component" value="Unassembled WGS sequence"/>
</dbReference>
<gene>
    <name evidence="2" type="ORF">SAMN04488055_0326</name>
</gene>
<dbReference type="AlphaFoldDB" id="A0A1N6D6A6"/>
<protein>
    <submittedName>
        <fullName evidence="2">Uncharacterized protein</fullName>
    </submittedName>
</protein>
<reference evidence="2 3" key="1">
    <citation type="submission" date="2016-11" db="EMBL/GenBank/DDBJ databases">
        <authorList>
            <person name="Jaros S."/>
            <person name="Januszkiewicz K."/>
            <person name="Wedrychowicz H."/>
        </authorList>
    </citation>
    <scope>NUCLEOTIDE SEQUENCE [LARGE SCALE GENOMIC DNA]</scope>
    <source>
        <strain evidence="2 3">DSM 24787</strain>
    </source>
</reference>
<dbReference type="STRING" id="536979.SAMN04488055_0326"/>
<feature type="chain" id="PRO_5013246757" evidence="1">
    <location>
        <begin position="28"/>
        <end position="165"/>
    </location>
</feature>
<dbReference type="RefSeq" id="WP_074237430.1">
    <property type="nucleotide sequence ID" value="NZ_FSRA01000001.1"/>
</dbReference>
<accession>A0A1N6D6A6</accession>
<evidence type="ECO:0000313" key="2">
    <source>
        <dbReference type="EMBL" id="SIN66194.1"/>
    </source>
</evidence>
<evidence type="ECO:0000256" key="1">
    <source>
        <dbReference type="SAM" id="SignalP"/>
    </source>
</evidence>
<feature type="signal peptide" evidence="1">
    <location>
        <begin position="1"/>
        <end position="27"/>
    </location>
</feature>
<proteinExistence type="predicted"/>
<name>A0A1N6D6A6_9BACT</name>